<dbReference type="GO" id="GO:0016301">
    <property type="term" value="F:kinase activity"/>
    <property type="evidence" value="ECO:0007669"/>
    <property type="project" value="UniProtKB-KW"/>
</dbReference>
<evidence type="ECO:0000256" key="3">
    <source>
        <dbReference type="ARBA" id="ARBA00022777"/>
    </source>
</evidence>
<dbReference type="PANTHER" id="PTHR43320">
    <property type="entry name" value="SUGAR KINASE"/>
    <property type="match status" value="1"/>
</dbReference>
<evidence type="ECO:0000256" key="2">
    <source>
        <dbReference type="ARBA" id="ARBA00022679"/>
    </source>
</evidence>
<dbReference type="SUPFAM" id="SSF53613">
    <property type="entry name" value="Ribokinase-like"/>
    <property type="match status" value="1"/>
</dbReference>
<dbReference type="PANTHER" id="PTHR43320:SF3">
    <property type="entry name" value="CARBOHYDRATE KINASE PFKB DOMAIN-CONTAINING PROTEIN"/>
    <property type="match status" value="1"/>
</dbReference>
<comment type="caution">
    <text evidence="5">The sequence shown here is derived from an EMBL/GenBank/DDBJ whole genome shotgun (WGS) entry which is preliminary data.</text>
</comment>
<dbReference type="PROSITE" id="PS00584">
    <property type="entry name" value="PFKB_KINASES_2"/>
    <property type="match status" value="1"/>
</dbReference>
<accession>A0A432GME9</accession>
<evidence type="ECO:0000259" key="4">
    <source>
        <dbReference type="Pfam" id="PF00294"/>
    </source>
</evidence>
<dbReference type="InterPro" id="IPR011611">
    <property type="entry name" value="PfkB_dom"/>
</dbReference>
<dbReference type="Pfam" id="PF00294">
    <property type="entry name" value="PfkB"/>
    <property type="match status" value="1"/>
</dbReference>
<organism evidence="5 6">
    <name type="scientific">SAR324 cluster bacterium</name>
    <dbReference type="NCBI Taxonomy" id="2024889"/>
    <lineage>
        <taxon>Bacteria</taxon>
        <taxon>Deltaproteobacteria</taxon>
        <taxon>SAR324 cluster</taxon>
    </lineage>
</organism>
<dbReference type="Gene3D" id="3.40.1190.20">
    <property type="match status" value="1"/>
</dbReference>
<reference evidence="5 6" key="1">
    <citation type="submission" date="2018-06" db="EMBL/GenBank/DDBJ databases">
        <title>Combined omics and stable isotope probing to characterize newly discovered Mariana Back-Arc vent microbial communities.</title>
        <authorList>
            <person name="Trembath-Reichert E."/>
            <person name="Huber J.A."/>
        </authorList>
    </citation>
    <scope>NUCLEOTIDE SEQUENCE [LARGE SCALE GENOMIC DNA]</scope>
    <source>
        <strain evidence="5">MAG 54</strain>
    </source>
</reference>
<evidence type="ECO:0000313" key="6">
    <source>
        <dbReference type="Proteomes" id="UP000287719"/>
    </source>
</evidence>
<gene>
    <name evidence="5" type="ORF">DSY95_06175</name>
</gene>
<feature type="domain" description="Carbohydrate kinase PfkB" evidence="4">
    <location>
        <begin position="3"/>
        <end position="63"/>
    </location>
</feature>
<dbReference type="Proteomes" id="UP000287719">
    <property type="component" value="Unassembled WGS sequence"/>
</dbReference>
<comment type="similarity">
    <text evidence="1">Belongs to the carbohydrate kinase PfkB family.</text>
</comment>
<protein>
    <submittedName>
        <fullName evidence="5">Adenosine kinase</fullName>
    </submittedName>
</protein>
<sequence>LISHLGQTFYIDPSQICVEDTTGAGDAFAAGFLYGMTHEFSPLESGRIGAVLAGAVIEQTGPRYQGHAHTLIREKIGIKL</sequence>
<evidence type="ECO:0000256" key="1">
    <source>
        <dbReference type="ARBA" id="ARBA00010688"/>
    </source>
</evidence>
<name>A0A432GME9_9DELT</name>
<proteinExistence type="inferred from homology"/>
<feature type="non-terminal residue" evidence="5">
    <location>
        <position position="1"/>
    </location>
</feature>
<evidence type="ECO:0000313" key="5">
    <source>
        <dbReference type="EMBL" id="RTZ84423.1"/>
    </source>
</evidence>
<keyword evidence="3 5" id="KW-0418">Kinase</keyword>
<dbReference type="EMBL" id="QNZJ01000272">
    <property type="protein sequence ID" value="RTZ84423.1"/>
    <property type="molecule type" value="Genomic_DNA"/>
</dbReference>
<keyword evidence="2" id="KW-0808">Transferase</keyword>
<dbReference type="InterPro" id="IPR002173">
    <property type="entry name" value="Carboh/pur_kinase_PfkB_CS"/>
</dbReference>
<dbReference type="InterPro" id="IPR029056">
    <property type="entry name" value="Ribokinase-like"/>
</dbReference>
<dbReference type="AlphaFoldDB" id="A0A432GME9"/>
<dbReference type="InterPro" id="IPR052700">
    <property type="entry name" value="Carb_kinase_PfkB-like"/>
</dbReference>